<gene>
    <name evidence="1" type="ORF">X777_01592</name>
</gene>
<sequence length="54" mass="6067">MDAVAGDERNECVRTSVSECVPEGKYIDRFGSVDYGVRRKGKRVGGEKIEEIFK</sequence>
<dbReference type="Proteomes" id="UP000053097">
    <property type="component" value="Unassembled WGS sequence"/>
</dbReference>
<organism evidence="1 2">
    <name type="scientific">Ooceraea biroi</name>
    <name type="common">Clonal raider ant</name>
    <name type="synonym">Cerapachys biroi</name>
    <dbReference type="NCBI Taxonomy" id="2015173"/>
    <lineage>
        <taxon>Eukaryota</taxon>
        <taxon>Metazoa</taxon>
        <taxon>Ecdysozoa</taxon>
        <taxon>Arthropoda</taxon>
        <taxon>Hexapoda</taxon>
        <taxon>Insecta</taxon>
        <taxon>Pterygota</taxon>
        <taxon>Neoptera</taxon>
        <taxon>Endopterygota</taxon>
        <taxon>Hymenoptera</taxon>
        <taxon>Apocrita</taxon>
        <taxon>Aculeata</taxon>
        <taxon>Formicoidea</taxon>
        <taxon>Formicidae</taxon>
        <taxon>Dorylinae</taxon>
        <taxon>Ooceraea</taxon>
    </lineage>
</organism>
<evidence type="ECO:0000313" key="2">
    <source>
        <dbReference type="Proteomes" id="UP000053097"/>
    </source>
</evidence>
<name>A0A026WT02_OOCBI</name>
<keyword evidence="2" id="KW-1185">Reference proteome</keyword>
<dbReference type="AlphaFoldDB" id="A0A026WT02"/>
<protein>
    <submittedName>
        <fullName evidence="1">Uncharacterized protein</fullName>
    </submittedName>
</protein>
<dbReference type="EMBL" id="KK107129">
    <property type="protein sequence ID" value="EZA58229.1"/>
    <property type="molecule type" value="Genomic_DNA"/>
</dbReference>
<proteinExistence type="predicted"/>
<reference evidence="1 2" key="1">
    <citation type="journal article" date="2014" name="Curr. Biol.">
        <title>The genome of the clonal raider ant Cerapachys biroi.</title>
        <authorList>
            <person name="Oxley P.R."/>
            <person name="Ji L."/>
            <person name="Fetter-Pruneda I."/>
            <person name="McKenzie S.K."/>
            <person name="Li C."/>
            <person name="Hu H."/>
            <person name="Zhang G."/>
            <person name="Kronauer D.J."/>
        </authorList>
    </citation>
    <scope>NUCLEOTIDE SEQUENCE [LARGE SCALE GENOMIC DNA]</scope>
</reference>
<accession>A0A026WT02</accession>
<evidence type="ECO:0000313" key="1">
    <source>
        <dbReference type="EMBL" id="EZA58229.1"/>
    </source>
</evidence>